<gene>
    <name evidence="1" type="ORF">FA15DRAFT_706157</name>
</gene>
<evidence type="ECO:0000313" key="1">
    <source>
        <dbReference type="EMBL" id="TFK22667.1"/>
    </source>
</evidence>
<keyword evidence="2" id="KW-1185">Reference proteome</keyword>
<sequence length="447" mass="51238">MTQVSGMHTLAEKILYRKIKLDLTNVRGEVKVYQLYVSLASKRHRAKFIRSLTIARHPEEQDLRKSIVVGGHGALPFESDLYGRGSSSKSIRRHHFRYILDDPYFAETVAVPQILAYAESLKTFDLRGTTRVSPRASAVGLVEWDCFHPTFQRALMDMLERKSVHTKIIIGINGIPAQAMQTLRARKHFQIVHCGIDTNTTEETQAAPNLANLPLSMNSISILGMLRQSKMSILSLVTGREISTLTYEINFREEFTHLQNVLGLACIQRSLTELTIITFYIFGKNVNSGRCMPIGWTWEANGRLDLTQLQLQVLVLNFKTWNRRKHGGIEGYDEWRWALEILRSLADRRRKSTDRDLRIIELNVGWNNQFCPEALWEPEQWKEWDHVLARHVKNGMEQIRISITGGPRISPDYSVESSGHKIRMSMVESFPSVGLGQLTVDYITKDF</sequence>
<dbReference type="AlphaFoldDB" id="A0A5C3KQZ5"/>
<reference evidence="1 2" key="1">
    <citation type="journal article" date="2019" name="Nat. Ecol. Evol.">
        <title>Megaphylogeny resolves global patterns of mushroom evolution.</title>
        <authorList>
            <person name="Varga T."/>
            <person name="Krizsan K."/>
            <person name="Foldi C."/>
            <person name="Dima B."/>
            <person name="Sanchez-Garcia M."/>
            <person name="Sanchez-Ramirez S."/>
            <person name="Szollosi G.J."/>
            <person name="Szarkandi J.G."/>
            <person name="Papp V."/>
            <person name="Albert L."/>
            <person name="Andreopoulos W."/>
            <person name="Angelini C."/>
            <person name="Antonin V."/>
            <person name="Barry K.W."/>
            <person name="Bougher N.L."/>
            <person name="Buchanan P."/>
            <person name="Buyck B."/>
            <person name="Bense V."/>
            <person name="Catcheside P."/>
            <person name="Chovatia M."/>
            <person name="Cooper J."/>
            <person name="Damon W."/>
            <person name="Desjardin D."/>
            <person name="Finy P."/>
            <person name="Geml J."/>
            <person name="Haridas S."/>
            <person name="Hughes K."/>
            <person name="Justo A."/>
            <person name="Karasinski D."/>
            <person name="Kautmanova I."/>
            <person name="Kiss B."/>
            <person name="Kocsube S."/>
            <person name="Kotiranta H."/>
            <person name="LaButti K.M."/>
            <person name="Lechner B.E."/>
            <person name="Liimatainen K."/>
            <person name="Lipzen A."/>
            <person name="Lukacs Z."/>
            <person name="Mihaltcheva S."/>
            <person name="Morgado L.N."/>
            <person name="Niskanen T."/>
            <person name="Noordeloos M.E."/>
            <person name="Ohm R.A."/>
            <person name="Ortiz-Santana B."/>
            <person name="Ovrebo C."/>
            <person name="Racz N."/>
            <person name="Riley R."/>
            <person name="Savchenko A."/>
            <person name="Shiryaev A."/>
            <person name="Soop K."/>
            <person name="Spirin V."/>
            <person name="Szebenyi C."/>
            <person name="Tomsovsky M."/>
            <person name="Tulloss R.E."/>
            <person name="Uehling J."/>
            <person name="Grigoriev I.V."/>
            <person name="Vagvolgyi C."/>
            <person name="Papp T."/>
            <person name="Martin F.M."/>
            <person name="Miettinen O."/>
            <person name="Hibbett D.S."/>
            <person name="Nagy L.G."/>
        </authorList>
    </citation>
    <scope>NUCLEOTIDE SEQUENCE [LARGE SCALE GENOMIC DNA]</scope>
    <source>
        <strain evidence="1 2">CBS 121175</strain>
    </source>
</reference>
<evidence type="ECO:0000313" key="2">
    <source>
        <dbReference type="Proteomes" id="UP000307440"/>
    </source>
</evidence>
<organism evidence="1 2">
    <name type="scientific">Coprinopsis marcescibilis</name>
    <name type="common">Agaric fungus</name>
    <name type="synonym">Psathyrella marcescibilis</name>
    <dbReference type="NCBI Taxonomy" id="230819"/>
    <lineage>
        <taxon>Eukaryota</taxon>
        <taxon>Fungi</taxon>
        <taxon>Dikarya</taxon>
        <taxon>Basidiomycota</taxon>
        <taxon>Agaricomycotina</taxon>
        <taxon>Agaricomycetes</taxon>
        <taxon>Agaricomycetidae</taxon>
        <taxon>Agaricales</taxon>
        <taxon>Agaricineae</taxon>
        <taxon>Psathyrellaceae</taxon>
        <taxon>Coprinopsis</taxon>
    </lineage>
</organism>
<name>A0A5C3KQZ5_COPMA</name>
<proteinExistence type="predicted"/>
<dbReference type="EMBL" id="ML210235">
    <property type="protein sequence ID" value="TFK22667.1"/>
    <property type="molecule type" value="Genomic_DNA"/>
</dbReference>
<accession>A0A5C3KQZ5</accession>
<protein>
    <submittedName>
        <fullName evidence="1">Uncharacterized protein</fullName>
    </submittedName>
</protein>
<dbReference type="Proteomes" id="UP000307440">
    <property type="component" value="Unassembled WGS sequence"/>
</dbReference>